<accession>A0A845LEG2</accession>
<evidence type="ECO:0000313" key="2">
    <source>
        <dbReference type="Proteomes" id="UP000471031"/>
    </source>
</evidence>
<reference evidence="1 2" key="1">
    <citation type="submission" date="2020-01" db="EMBL/GenBank/DDBJ databases">
        <title>Whole genome sequence of Heliobacterium gestii DSM 11169.</title>
        <authorList>
            <person name="Kyndt J.A."/>
            <person name="Meyer T.E."/>
        </authorList>
    </citation>
    <scope>NUCLEOTIDE SEQUENCE [LARGE SCALE GENOMIC DNA]</scope>
    <source>
        <strain evidence="1 2">DSM 11169</strain>
    </source>
</reference>
<dbReference type="EMBL" id="WXEX01000011">
    <property type="protein sequence ID" value="MZP43951.1"/>
    <property type="molecule type" value="Genomic_DNA"/>
</dbReference>
<dbReference type="AlphaFoldDB" id="A0A845LEG2"/>
<dbReference type="RefSeq" id="WP_161262516.1">
    <property type="nucleotide sequence ID" value="NZ_JAFBDC010000010.1"/>
</dbReference>
<name>A0A845LEG2_HELGE</name>
<dbReference type="PANTHER" id="PTHR12993">
    <property type="entry name" value="N-ACETYLGLUCOSAMINYL-PHOSPHATIDYLINOSITOL DE-N-ACETYLASE-RELATED"/>
    <property type="match status" value="1"/>
</dbReference>
<organism evidence="1 2">
    <name type="scientific">Heliomicrobium gestii</name>
    <name type="common">Heliobacterium gestii</name>
    <dbReference type="NCBI Taxonomy" id="2699"/>
    <lineage>
        <taxon>Bacteria</taxon>
        <taxon>Bacillati</taxon>
        <taxon>Bacillota</taxon>
        <taxon>Clostridia</taxon>
        <taxon>Eubacteriales</taxon>
        <taxon>Heliobacteriaceae</taxon>
        <taxon>Heliomicrobium</taxon>
    </lineage>
</organism>
<dbReference type="Pfam" id="PF02585">
    <property type="entry name" value="PIG-L"/>
    <property type="match status" value="1"/>
</dbReference>
<proteinExistence type="predicted"/>
<dbReference type="InterPro" id="IPR024078">
    <property type="entry name" value="LmbE-like_dom_sf"/>
</dbReference>
<evidence type="ECO:0000313" key="1">
    <source>
        <dbReference type="EMBL" id="MZP43951.1"/>
    </source>
</evidence>
<gene>
    <name evidence="1" type="primary">bshB1</name>
    <name evidence="1" type="ORF">GTO89_13010</name>
</gene>
<dbReference type="OrthoDB" id="9815144at2"/>
<comment type="caution">
    <text evidence="1">The sequence shown here is derived from an EMBL/GenBank/DDBJ whole genome shotgun (WGS) entry which is preliminary data.</text>
</comment>
<dbReference type="GO" id="GO:0016811">
    <property type="term" value="F:hydrolase activity, acting on carbon-nitrogen (but not peptide) bonds, in linear amides"/>
    <property type="evidence" value="ECO:0007669"/>
    <property type="project" value="TreeGrafter"/>
</dbReference>
<sequence>MENHGNQRAPEEMAPADVLVIGAHPDDVELGVGGTVALAANQGLQVVIVDLTEGEMASSGTVVARRAEAKEAAEVLGVRERINCRWEDGGLSDPAQWRRRVEELALLLRRYRPRLALAPQGPDRHPDHEAAGRLAREALFYSGLKKFGDPELAPWRPKRFLAYRINGALDGLSAYSVDVSAVYDRKQAALACFQSQFFREQRETRQALNVPDLPALLEARDRYLGGMIGTAYAEPLYPDGPIRIGRLDALWE</sequence>
<dbReference type="InterPro" id="IPR003737">
    <property type="entry name" value="GlcNAc_PI_deacetylase-related"/>
</dbReference>
<dbReference type="GO" id="GO:0019213">
    <property type="term" value="F:deacetylase activity"/>
    <property type="evidence" value="ECO:0007669"/>
    <property type="project" value="InterPro"/>
</dbReference>
<dbReference type="Proteomes" id="UP000471031">
    <property type="component" value="Unassembled WGS sequence"/>
</dbReference>
<dbReference type="GO" id="GO:0071793">
    <property type="term" value="P:bacillithiol biosynthetic process"/>
    <property type="evidence" value="ECO:0007669"/>
    <property type="project" value="InterPro"/>
</dbReference>
<dbReference type="SUPFAM" id="SSF102588">
    <property type="entry name" value="LmbE-like"/>
    <property type="match status" value="1"/>
</dbReference>
<dbReference type="PANTHER" id="PTHR12993:SF30">
    <property type="entry name" value="N-ACETYL-ALPHA-D-GLUCOSAMINYL L-MALATE DEACETYLASE 1"/>
    <property type="match status" value="1"/>
</dbReference>
<protein>
    <submittedName>
        <fullName evidence="1">Bacillithiol biosynthesis deacetylase BshB1</fullName>
    </submittedName>
</protein>
<keyword evidence="2" id="KW-1185">Reference proteome</keyword>
<dbReference type="Gene3D" id="3.40.50.10320">
    <property type="entry name" value="LmbE-like"/>
    <property type="match status" value="1"/>
</dbReference>
<dbReference type="InterPro" id="IPR023842">
    <property type="entry name" value="Bacillithiol_biosynth_BshB1"/>
</dbReference>
<dbReference type="NCBIfam" id="TIGR04001">
    <property type="entry name" value="thiol_BshB1"/>
    <property type="match status" value="1"/>
</dbReference>